<keyword evidence="1" id="KW-0732">Signal</keyword>
<feature type="chain" id="PRO_5046193838" evidence="1">
    <location>
        <begin position="19"/>
        <end position="136"/>
    </location>
</feature>
<protein>
    <submittedName>
        <fullName evidence="2">Uncharacterized protein</fullName>
    </submittedName>
</protein>
<sequence>MKHLLFFVFAILSVGSNAQSLKAKDLSKDKLAQFVNTISAYQSFPLKHNSVKVITTFNAPGSAGEEGTGTVSNNVYLSVCQDGEEAVCKLVVYENLINPKLVNVSEDDTNIVVQLSYGNAKERKTEKLLFPKEWNP</sequence>
<feature type="signal peptide" evidence="1">
    <location>
        <begin position="1"/>
        <end position="18"/>
    </location>
</feature>
<keyword evidence="3" id="KW-1185">Reference proteome</keyword>
<evidence type="ECO:0000313" key="3">
    <source>
        <dbReference type="Proteomes" id="UP001230035"/>
    </source>
</evidence>
<proteinExistence type="predicted"/>
<gene>
    <name evidence="2" type="ORF">QHT84_06740</name>
</gene>
<dbReference type="Proteomes" id="UP001230035">
    <property type="component" value="Unassembled WGS sequence"/>
</dbReference>
<dbReference type="RefSeq" id="WP_283238791.1">
    <property type="nucleotide sequence ID" value="NZ_JASGBP010000003.1"/>
</dbReference>
<dbReference type="EMBL" id="JASGBP010000003">
    <property type="protein sequence ID" value="MDI9257108.1"/>
    <property type="molecule type" value="Genomic_DNA"/>
</dbReference>
<reference evidence="2 3" key="1">
    <citation type="submission" date="2023-05" db="EMBL/GenBank/DDBJ databases">
        <title>Flavobacterium sedimenti sp. nov., isolated from the sediment.</title>
        <authorList>
            <person name="Wu N."/>
        </authorList>
    </citation>
    <scope>NUCLEOTIDE SEQUENCE [LARGE SCALE GENOMIC DNA]</scope>
    <source>
        <strain evidence="2 3">YZ-48</strain>
    </source>
</reference>
<comment type="caution">
    <text evidence="2">The sequence shown here is derived from an EMBL/GenBank/DDBJ whole genome shotgun (WGS) entry which is preliminary data.</text>
</comment>
<evidence type="ECO:0000256" key="1">
    <source>
        <dbReference type="SAM" id="SignalP"/>
    </source>
</evidence>
<name>A0ABT6XPT7_9FLAO</name>
<evidence type="ECO:0000313" key="2">
    <source>
        <dbReference type="EMBL" id="MDI9257108.1"/>
    </source>
</evidence>
<organism evidence="2 3">
    <name type="scientific">Flavobacterium sedimenticola</name>
    <dbReference type="NCBI Taxonomy" id="3043286"/>
    <lineage>
        <taxon>Bacteria</taxon>
        <taxon>Pseudomonadati</taxon>
        <taxon>Bacteroidota</taxon>
        <taxon>Flavobacteriia</taxon>
        <taxon>Flavobacteriales</taxon>
        <taxon>Flavobacteriaceae</taxon>
        <taxon>Flavobacterium</taxon>
    </lineage>
</organism>
<accession>A0ABT6XPT7</accession>